<sequence length="486" mass="54421">MTAATESPLARLSEQELEKLAKELDAIHDEVFAELGDRDRHYIKTMISVQRQIVVAGRVLLLGSRSPAAWLLGTACLSMAKILENMELGHNILHGQWDWMNDPDIHSSVWDWDTASSAKAWKHSHNYIHHTFTNIRGKDKDLGYEIMRIDPNQQWRPGNLGQPFYNFLLMMLFEWGVAVHDTDVEALFRGNKTMADLKDDFTSIAGKARQQIIKDYVGWPLISAGAFALAQLALRGRIRQPARSRVGRRLRRISRSRRTSSAAMFLDRVLPGVESTFLRTLVADALANVVRNVWSHAIIFCGHFPDQTYTFSEEEVADETRGGWYVRQLIGAANIEGSPLFHIVSGNLGYQVEHHLYPDMPSSRYAEIAPKIKDICQRYDLPYNSGPFGKQWFSVQRTIVRLAFPGGAPRPKPGPYRGPERTSQGDSARSSQRDSARSSQGDSARSSQGDSEAAKFRGRVPAEHPDAGPEHVSSGVAVQPPPRGND</sequence>
<dbReference type="EC" id="1.14.19.-" evidence="1"/>
<gene>
    <name evidence="1" type="ORF">OHX15_03115</name>
</gene>
<reference evidence="1 2" key="1">
    <citation type="journal article" date="2021" name="Chemosphere">
        <title>Bioballs carrying a syntrophic Rhodococcus and Mycolicibacterium consortium for simultaneous sorption and biodegradation of fuel oil in contaminated freshwater.</title>
        <authorList>
            <person name="Naloka K."/>
            <person name="Polrit D."/>
            <person name="Muangchinda C."/>
            <person name="Thoetkiattikul H."/>
            <person name="Pinyakong O."/>
        </authorList>
    </citation>
    <scope>NUCLEOTIDE SEQUENCE [LARGE SCALE GENOMIC DNA]</scope>
    <source>
        <strain evidence="1 2">J101</strain>
    </source>
</reference>
<protein>
    <submittedName>
        <fullName evidence="1">Fatty acid desaturase</fullName>
        <ecNumber evidence="1">1.14.19.-</ecNumber>
    </submittedName>
</protein>
<dbReference type="Proteomes" id="UP001289645">
    <property type="component" value="Unassembled WGS sequence"/>
</dbReference>
<evidence type="ECO:0000313" key="1">
    <source>
        <dbReference type="EMBL" id="MDZ5084366.1"/>
    </source>
</evidence>
<accession>A0ACC6MBU2</accession>
<dbReference type="EMBL" id="JAOXLN010000002">
    <property type="protein sequence ID" value="MDZ5084366.1"/>
    <property type="molecule type" value="Genomic_DNA"/>
</dbReference>
<keyword evidence="1" id="KW-0560">Oxidoreductase</keyword>
<comment type="caution">
    <text evidence="1">The sequence shown here is derived from an EMBL/GenBank/DDBJ whole genome shotgun (WGS) entry which is preliminary data.</text>
</comment>
<organism evidence="1 2">
    <name type="scientific">Mycolicibacterium parafortuitum</name>
    <name type="common">Mycobacterium parafortuitum</name>
    <dbReference type="NCBI Taxonomy" id="39692"/>
    <lineage>
        <taxon>Bacteria</taxon>
        <taxon>Bacillati</taxon>
        <taxon>Actinomycetota</taxon>
        <taxon>Actinomycetes</taxon>
        <taxon>Mycobacteriales</taxon>
        <taxon>Mycobacteriaceae</taxon>
        <taxon>Mycolicibacterium</taxon>
    </lineage>
</organism>
<proteinExistence type="predicted"/>
<evidence type="ECO:0000313" key="2">
    <source>
        <dbReference type="Proteomes" id="UP001289645"/>
    </source>
</evidence>
<keyword evidence="2" id="KW-1185">Reference proteome</keyword>
<name>A0ACC6MBU2_MYCPF</name>